<dbReference type="HOGENOM" id="CLU_020336_26_0_4"/>
<gene>
    <name evidence="3" type="ordered locus">BURPS1710b_0554</name>
</gene>
<dbReference type="KEGG" id="bpm:BURPS1710b_0554"/>
<dbReference type="Proteomes" id="UP000002700">
    <property type="component" value="Chromosome I"/>
</dbReference>
<organism evidence="3 4">
    <name type="scientific">Burkholderia pseudomallei (strain 1710b)</name>
    <dbReference type="NCBI Taxonomy" id="320372"/>
    <lineage>
        <taxon>Bacteria</taxon>
        <taxon>Pseudomonadati</taxon>
        <taxon>Pseudomonadota</taxon>
        <taxon>Betaproteobacteria</taxon>
        <taxon>Burkholderiales</taxon>
        <taxon>Burkholderiaceae</taxon>
        <taxon>Burkholderia</taxon>
        <taxon>pseudomallei group</taxon>
    </lineage>
</organism>
<sequence length="390" mass="42868">MPASSRPSSAESRHDRCPDAAHDRADGLVHLPEPDSRLRRAAQPHAEPAHDVGDGERAGMRAGVGDRAGVRVRQAGQSARARHHAARRNPPVDPADRDHRHRVDRRAAPSARSMTNVDACGHAAADRWVDTGRGRLFARCWPAPHRAHMPDDAPPIVLLHDSLGCVRMWRTFPQTLAACAGRRVIAYDRLGFGQSDPRTDALGFDFVRDEARRCFPMLRDAFGFDRFVAFGHSVGGGMAVHCAAEFASACDALITESAQAFVEDRTRAGIVDAREQFKQRDAFERLRAYHGEKARWVLDAWIDTWLSPEFAGWSLASVLPRVTCPMLAIHGGDDEYGSALHPETIARLASGPAQIEILPGVRHVPHREREQWVAQRVAAFIGAGPHGVAE</sequence>
<evidence type="ECO:0000313" key="3">
    <source>
        <dbReference type="EMBL" id="ABA49908.1"/>
    </source>
</evidence>
<evidence type="ECO:0000259" key="2">
    <source>
        <dbReference type="Pfam" id="PF00561"/>
    </source>
</evidence>
<dbReference type="AlphaFoldDB" id="Q3JWT6"/>
<protein>
    <submittedName>
        <fullName evidence="3">Lactonase</fullName>
    </submittedName>
</protein>
<dbReference type="PANTHER" id="PTHR43798">
    <property type="entry name" value="MONOACYLGLYCEROL LIPASE"/>
    <property type="match status" value="1"/>
</dbReference>
<dbReference type="EMBL" id="CP000124">
    <property type="protein sequence ID" value="ABA49908.1"/>
    <property type="molecule type" value="Genomic_DNA"/>
</dbReference>
<dbReference type="InterPro" id="IPR029058">
    <property type="entry name" value="AB_hydrolase_fold"/>
</dbReference>
<feature type="domain" description="AB hydrolase-1" evidence="2">
    <location>
        <begin position="154"/>
        <end position="277"/>
    </location>
</feature>
<dbReference type="Pfam" id="PF00561">
    <property type="entry name" value="Abhydrolase_1"/>
    <property type="match status" value="1"/>
</dbReference>
<feature type="compositionally biased region" description="Basic and acidic residues" evidence="1">
    <location>
        <begin position="47"/>
        <end position="59"/>
    </location>
</feature>
<reference evidence="3 4" key="1">
    <citation type="submission" date="2005-09" db="EMBL/GenBank/DDBJ databases">
        <authorList>
            <person name="Woods D.E."/>
            <person name="Nierman W.C."/>
        </authorList>
    </citation>
    <scope>NUCLEOTIDE SEQUENCE [LARGE SCALE GENOMIC DNA]</scope>
    <source>
        <strain evidence="3 4">1710b</strain>
    </source>
</reference>
<dbReference type="EnsemblBacteria" id="ABA49908">
    <property type="protein sequence ID" value="ABA49908"/>
    <property type="gene ID" value="BURPS1710b_0554"/>
</dbReference>
<name>Q3JWT6_BURP1</name>
<feature type="region of interest" description="Disordered" evidence="1">
    <location>
        <begin position="1"/>
        <end position="114"/>
    </location>
</feature>
<proteinExistence type="predicted"/>
<evidence type="ECO:0000256" key="1">
    <source>
        <dbReference type="SAM" id="MobiDB-lite"/>
    </source>
</evidence>
<dbReference type="PRINTS" id="PR00111">
    <property type="entry name" value="ABHYDROLASE"/>
</dbReference>
<feature type="compositionally biased region" description="Low complexity" evidence="1">
    <location>
        <begin position="1"/>
        <end position="10"/>
    </location>
</feature>
<evidence type="ECO:0000313" key="4">
    <source>
        <dbReference type="Proteomes" id="UP000002700"/>
    </source>
</evidence>
<dbReference type="ESTHER" id="burps-q63y45">
    <property type="family name" value="6_AlphaBeta_hydrolase"/>
</dbReference>
<dbReference type="InterPro" id="IPR000073">
    <property type="entry name" value="AB_hydrolase_1"/>
</dbReference>
<dbReference type="InterPro" id="IPR050266">
    <property type="entry name" value="AB_hydrolase_sf"/>
</dbReference>
<dbReference type="SUPFAM" id="SSF53474">
    <property type="entry name" value="alpha/beta-Hydrolases"/>
    <property type="match status" value="1"/>
</dbReference>
<accession>Q3JWT6</accession>
<feature type="compositionally biased region" description="Basic and acidic residues" evidence="1">
    <location>
        <begin position="11"/>
        <end position="38"/>
    </location>
</feature>
<dbReference type="Gene3D" id="3.40.50.1820">
    <property type="entry name" value="alpha/beta hydrolase"/>
    <property type="match status" value="1"/>
</dbReference>